<dbReference type="Proteomes" id="UP000319732">
    <property type="component" value="Unassembled WGS sequence"/>
</dbReference>
<feature type="compositionally biased region" description="Basic and acidic residues" evidence="1">
    <location>
        <begin position="110"/>
        <end position="120"/>
    </location>
</feature>
<proteinExistence type="predicted"/>
<evidence type="ECO:0000313" key="2">
    <source>
        <dbReference type="EMBL" id="TQV65655.1"/>
    </source>
</evidence>
<organism evidence="2 3">
    <name type="scientific">Exilibacterium tricleocarpae</name>
    <dbReference type="NCBI Taxonomy" id="2591008"/>
    <lineage>
        <taxon>Bacteria</taxon>
        <taxon>Pseudomonadati</taxon>
        <taxon>Pseudomonadota</taxon>
        <taxon>Gammaproteobacteria</taxon>
        <taxon>Cellvibrionales</taxon>
        <taxon>Cellvibrionaceae</taxon>
        <taxon>Exilibacterium</taxon>
    </lineage>
</organism>
<dbReference type="AlphaFoldDB" id="A0A545SKZ7"/>
<accession>A0A545SKZ7</accession>
<protein>
    <submittedName>
        <fullName evidence="2">Uncharacterized protein</fullName>
    </submittedName>
</protein>
<name>A0A545SKZ7_9GAMM</name>
<feature type="region of interest" description="Disordered" evidence="1">
    <location>
        <begin position="95"/>
        <end position="146"/>
    </location>
</feature>
<sequence>MTEEMLETLLPFNPMLKLFSPEGPEGTVEELQQTPASAFLSEEEALEDWRYQDDDTWTEVRVEGFYEAEATPFAMVDDSGQVFDLRYDGEGVQVTDTGQTIEQAPPAEEDYSHVELKEEQQTGEESSEQAPAEGAPVSGEAGATALAGTGSLASQYEDAVAAKEEAA</sequence>
<comment type="caution">
    <text evidence="2">The sequence shown here is derived from an EMBL/GenBank/DDBJ whole genome shotgun (WGS) entry which is preliminary data.</text>
</comment>
<keyword evidence="3" id="KW-1185">Reference proteome</keyword>
<dbReference type="EMBL" id="VHSG01000059">
    <property type="protein sequence ID" value="TQV65655.1"/>
    <property type="molecule type" value="Genomic_DNA"/>
</dbReference>
<gene>
    <name evidence="2" type="ORF">FKG94_28355</name>
</gene>
<evidence type="ECO:0000313" key="3">
    <source>
        <dbReference type="Proteomes" id="UP000319732"/>
    </source>
</evidence>
<evidence type="ECO:0000256" key="1">
    <source>
        <dbReference type="SAM" id="MobiDB-lite"/>
    </source>
</evidence>
<reference evidence="2 3" key="1">
    <citation type="submission" date="2019-06" db="EMBL/GenBank/DDBJ databases">
        <title>Whole genome sequence for Cellvibrionaceae sp. R142.</title>
        <authorList>
            <person name="Wang G."/>
        </authorList>
    </citation>
    <scope>NUCLEOTIDE SEQUENCE [LARGE SCALE GENOMIC DNA]</scope>
    <source>
        <strain evidence="2 3">R142</strain>
    </source>
</reference>
<dbReference type="RefSeq" id="WP_142930321.1">
    <property type="nucleotide sequence ID" value="NZ_ML660134.1"/>
</dbReference>